<proteinExistence type="predicted"/>
<name>A0A0W0VBE5_9GAMM</name>
<reference evidence="1 2" key="1">
    <citation type="submission" date="2015-11" db="EMBL/GenBank/DDBJ databases">
        <title>Genomic analysis of 38 Legionella species identifies large and diverse effector repertoires.</title>
        <authorList>
            <person name="Burstein D."/>
            <person name="Amaro F."/>
            <person name="Zusman T."/>
            <person name="Lifshitz Z."/>
            <person name="Cohen O."/>
            <person name="Gilbert J.A."/>
            <person name="Pupko T."/>
            <person name="Shuman H.A."/>
            <person name="Segal G."/>
        </authorList>
    </citation>
    <scope>NUCLEOTIDE SEQUENCE [LARGE SCALE GENOMIC DNA]</scope>
    <source>
        <strain evidence="1 2">BL-540</strain>
    </source>
</reference>
<evidence type="ECO:0000313" key="2">
    <source>
        <dbReference type="Proteomes" id="UP000055035"/>
    </source>
</evidence>
<evidence type="ECO:0000313" key="1">
    <source>
        <dbReference type="EMBL" id="KTD17425.1"/>
    </source>
</evidence>
<comment type="caution">
    <text evidence="1">The sequence shown here is derived from an EMBL/GenBank/DDBJ whole genome shotgun (WGS) entry which is preliminary data.</text>
</comment>
<dbReference type="OrthoDB" id="5636430at2"/>
<accession>A0A0W0VBE5</accession>
<dbReference type="PATRIC" id="fig|456.5.peg.1849"/>
<keyword evidence="2" id="KW-1185">Reference proteome</keyword>
<dbReference type="EMBL" id="LNYJ01000011">
    <property type="protein sequence ID" value="KTD17425.1"/>
    <property type="molecule type" value="Genomic_DNA"/>
</dbReference>
<gene>
    <name evidence="1" type="ORF">Ljor_1731</name>
</gene>
<sequence>MQTSQFYVNTKSKVLRKIQGGKLYKATTSSAGLGKLEENLPGKTLLTISYIKDDKIYRLPDYPISTYQSAQKAGVCALTAPKNNFFGPHYDGPERIIEKKISDYRKTCTRITQIAYLENELVEQFYTLLKAAELDNESDSDDEINSDNDMNSDSDLIGAKEYKIDQLVGSNALFVEFAELSKKYSHVDGNGNLIKNSTDKCFAQFLLAYLLKNNEYHPSWPQAIQIFKLVLHQKNLTSLFIRLLQNFLAEPRARVFAYFVEEQQAKGIIDEAKIASMNFNFDIDKAVAERAKKKGVSSIDELAPGNLSTYYEREMQSYILSLQGYKPTGWQPNKGIEPLLEELRSGFCVVEIDPSFIDFSSQTPSLHFNDHFEQGYLIHEVKEKEDSQGSETHIIKIIGAESGNGIDYVYYLDPNDESAPDRPRKIYKIELSLFSRILLNDLGEVACKDNIDTDGNLIPVLFKAVVEEVPPTLAPIKDSGSNEANPHLLPKGQHSYFNGFYSMFRSASKAPDAPGCYSNDNNNNNL</sequence>
<organism evidence="1 2">
    <name type="scientific">Legionella jordanis</name>
    <dbReference type="NCBI Taxonomy" id="456"/>
    <lineage>
        <taxon>Bacteria</taxon>
        <taxon>Pseudomonadati</taxon>
        <taxon>Pseudomonadota</taxon>
        <taxon>Gammaproteobacteria</taxon>
        <taxon>Legionellales</taxon>
        <taxon>Legionellaceae</taxon>
        <taxon>Legionella</taxon>
    </lineage>
</organism>
<dbReference type="AlphaFoldDB" id="A0A0W0VBE5"/>
<dbReference type="Proteomes" id="UP000055035">
    <property type="component" value="Unassembled WGS sequence"/>
</dbReference>
<protein>
    <submittedName>
        <fullName evidence="1">Uncharacterized protein</fullName>
    </submittedName>
</protein>
<dbReference type="RefSeq" id="WP_058471182.1">
    <property type="nucleotide sequence ID" value="NZ_CAAAIC010000009.1"/>
</dbReference>